<dbReference type="EMBL" id="SBIP01000001">
    <property type="protein sequence ID" value="RWX81716.1"/>
    <property type="molecule type" value="Genomic_DNA"/>
</dbReference>
<evidence type="ECO:0000313" key="4">
    <source>
        <dbReference type="Proteomes" id="UP000287687"/>
    </source>
</evidence>
<proteinExistence type="predicted"/>
<dbReference type="AlphaFoldDB" id="A0A444LN08"/>
<dbReference type="Pfam" id="PF03693">
    <property type="entry name" value="ParD_antitoxin"/>
    <property type="match status" value="1"/>
</dbReference>
<sequence>MRVNKSITLTLGKQQQVLDSLLASGEYDSASEAVRAALRALEREKDALDEIMRIKVQEALNDPRPSIPAAKVFSELRALHAEQVKAAKRGIRD</sequence>
<reference evidence="3 4" key="1">
    <citation type="submission" date="2019-01" db="EMBL/GenBank/DDBJ databases">
        <title>The draft genome of Rhizobium sp. 24NR.</title>
        <authorList>
            <person name="Liu L."/>
            <person name="Liang L."/>
            <person name="Shi S."/>
            <person name="Xu L."/>
            <person name="Wang X."/>
            <person name="Li L."/>
            <person name="Zhang X."/>
        </authorList>
    </citation>
    <scope>NUCLEOTIDE SEQUENCE [LARGE SCALE GENOMIC DNA]</scope>
    <source>
        <strain evidence="3 4">24NR</strain>
    </source>
</reference>
<accession>A0A444LN08</accession>
<evidence type="ECO:0000256" key="2">
    <source>
        <dbReference type="SAM" id="Coils"/>
    </source>
</evidence>
<keyword evidence="1" id="KW-1277">Toxin-antitoxin system</keyword>
<organism evidence="3 4">
    <name type="scientific">Neorhizobium lilium</name>
    <dbReference type="NCBI Taxonomy" id="2503024"/>
    <lineage>
        <taxon>Bacteria</taxon>
        <taxon>Pseudomonadati</taxon>
        <taxon>Pseudomonadota</taxon>
        <taxon>Alphaproteobacteria</taxon>
        <taxon>Hyphomicrobiales</taxon>
        <taxon>Rhizobiaceae</taxon>
        <taxon>Rhizobium/Agrobacterium group</taxon>
        <taxon>Neorhizobium</taxon>
    </lineage>
</organism>
<gene>
    <name evidence="3" type="ORF">EPK99_05520</name>
</gene>
<dbReference type="Proteomes" id="UP000287687">
    <property type="component" value="Unassembled WGS sequence"/>
</dbReference>
<keyword evidence="2" id="KW-0175">Coiled coil</keyword>
<dbReference type="InterPro" id="IPR022789">
    <property type="entry name" value="ParD"/>
</dbReference>
<evidence type="ECO:0000313" key="3">
    <source>
        <dbReference type="EMBL" id="RWX81716.1"/>
    </source>
</evidence>
<dbReference type="RefSeq" id="WP_128441839.1">
    <property type="nucleotide sequence ID" value="NZ_SBIP01000001.1"/>
</dbReference>
<comment type="caution">
    <text evidence="3">The sequence shown here is derived from an EMBL/GenBank/DDBJ whole genome shotgun (WGS) entry which is preliminary data.</text>
</comment>
<keyword evidence="4" id="KW-1185">Reference proteome</keyword>
<dbReference type="GO" id="GO:0006355">
    <property type="term" value="P:regulation of DNA-templated transcription"/>
    <property type="evidence" value="ECO:0007669"/>
    <property type="project" value="InterPro"/>
</dbReference>
<protein>
    <submittedName>
        <fullName evidence="3">Type II toxin-antitoxin system ParD family antitoxin</fullName>
    </submittedName>
</protein>
<name>A0A444LN08_9HYPH</name>
<dbReference type="InterPro" id="IPR010985">
    <property type="entry name" value="Ribbon_hlx_hlx"/>
</dbReference>
<dbReference type="InterPro" id="IPR038296">
    <property type="entry name" value="ParD_sf"/>
</dbReference>
<dbReference type="SUPFAM" id="SSF47598">
    <property type="entry name" value="Ribbon-helix-helix"/>
    <property type="match status" value="1"/>
</dbReference>
<evidence type="ECO:0000256" key="1">
    <source>
        <dbReference type="ARBA" id="ARBA00022649"/>
    </source>
</evidence>
<dbReference type="OrthoDB" id="9815501at2"/>
<feature type="coiled-coil region" evidence="2">
    <location>
        <begin position="31"/>
        <end position="58"/>
    </location>
</feature>
<dbReference type="Gene3D" id="6.10.10.120">
    <property type="entry name" value="Antitoxin ParD1-like"/>
    <property type="match status" value="1"/>
</dbReference>